<dbReference type="Pfam" id="PF01026">
    <property type="entry name" value="TatD_DNase"/>
    <property type="match status" value="1"/>
</dbReference>
<name>F4LKF2_TREBD</name>
<dbReference type="PANTHER" id="PTHR46124:SF3">
    <property type="entry name" value="HYDROLASE"/>
    <property type="match status" value="1"/>
</dbReference>
<accession>F4LKF2</accession>
<dbReference type="SUPFAM" id="SSF51556">
    <property type="entry name" value="Metallo-dependent hydrolases"/>
    <property type="match status" value="1"/>
</dbReference>
<dbReference type="GO" id="GO:0016788">
    <property type="term" value="F:hydrolase activity, acting on ester bonds"/>
    <property type="evidence" value="ECO:0007669"/>
    <property type="project" value="InterPro"/>
</dbReference>
<keyword evidence="3" id="KW-1185">Reference proteome</keyword>
<dbReference type="Gene3D" id="3.20.20.140">
    <property type="entry name" value="Metal-dependent hydrolases"/>
    <property type="match status" value="1"/>
</dbReference>
<feature type="binding site" evidence="1">
    <location>
        <position position="119"/>
    </location>
    <ligand>
        <name>a divalent metal cation</name>
        <dbReference type="ChEBI" id="CHEBI:60240"/>
        <label>2</label>
    </ligand>
</feature>
<evidence type="ECO:0000313" key="3">
    <source>
        <dbReference type="Proteomes" id="UP000006546"/>
    </source>
</evidence>
<feature type="binding site" evidence="1">
    <location>
        <position position="194"/>
    </location>
    <ligand>
        <name>a divalent metal cation</name>
        <dbReference type="ChEBI" id="CHEBI:60240"/>
        <label>1</label>
    </ligand>
</feature>
<dbReference type="PANTHER" id="PTHR46124">
    <property type="entry name" value="D-AMINOACYL-TRNA DEACYLASE"/>
    <property type="match status" value="1"/>
</dbReference>
<dbReference type="GO" id="GO:0046872">
    <property type="term" value="F:metal ion binding"/>
    <property type="evidence" value="ECO:0007669"/>
    <property type="project" value="UniProtKB-KW"/>
</dbReference>
<dbReference type="PIRSF" id="PIRSF005902">
    <property type="entry name" value="DNase_TatD"/>
    <property type="match status" value="1"/>
</dbReference>
<dbReference type="KEGG" id="tbe:Trebr_1094"/>
<feature type="binding site" evidence="1">
    <location>
        <position position="143"/>
    </location>
    <ligand>
        <name>a divalent metal cation</name>
        <dbReference type="ChEBI" id="CHEBI:60240"/>
        <label>2</label>
    </ligand>
</feature>
<dbReference type="InterPro" id="IPR001130">
    <property type="entry name" value="TatD-like"/>
</dbReference>
<dbReference type="InterPro" id="IPR032466">
    <property type="entry name" value="Metal_Hydrolase"/>
</dbReference>
<dbReference type="HOGENOM" id="CLU_1019195_0_0_12"/>
<protein>
    <submittedName>
        <fullName evidence="2">TatD-related deoxyribonuclease</fullName>
    </submittedName>
</protein>
<dbReference type="GO" id="GO:0005829">
    <property type="term" value="C:cytosol"/>
    <property type="evidence" value="ECO:0007669"/>
    <property type="project" value="TreeGrafter"/>
</dbReference>
<organism evidence="2 3">
    <name type="scientific">Treponema brennaborense (strain DSM 12168 / CIP 105900 / DD5/3)</name>
    <dbReference type="NCBI Taxonomy" id="906968"/>
    <lineage>
        <taxon>Bacteria</taxon>
        <taxon>Pseudomonadati</taxon>
        <taxon>Spirochaetota</taxon>
        <taxon>Spirochaetia</taxon>
        <taxon>Spirochaetales</taxon>
        <taxon>Treponemataceae</taxon>
        <taxon>Treponema</taxon>
    </lineage>
</organism>
<dbReference type="AlphaFoldDB" id="F4LKF2"/>
<evidence type="ECO:0000256" key="1">
    <source>
        <dbReference type="PIRSR" id="PIRSR005902-1"/>
    </source>
</evidence>
<dbReference type="STRING" id="906968.Trebr_1094"/>
<dbReference type="Proteomes" id="UP000006546">
    <property type="component" value="Chromosome"/>
</dbReference>
<reference evidence="3" key="1">
    <citation type="submission" date="2011-04" db="EMBL/GenBank/DDBJ databases">
        <title>The complete genome of Treponema brennaborense DSM 12168.</title>
        <authorList>
            <person name="Lucas S."/>
            <person name="Han J."/>
            <person name="Lapidus A."/>
            <person name="Bruce D."/>
            <person name="Goodwin L."/>
            <person name="Pitluck S."/>
            <person name="Peters L."/>
            <person name="Kyrpides N."/>
            <person name="Mavromatis K."/>
            <person name="Ivanova N."/>
            <person name="Mikhailova N."/>
            <person name="Pagani I."/>
            <person name="Teshima H."/>
            <person name="Detter J.C."/>
            <person name="Tapia R."/>
            <person name="Han C."/>
            <person name="Land M."/>
            <person name="Hauser L."/>
            <person name="Markowitz V."/>
            <person name="Cheng J.-F."/>
            <person name="Hugenholtz P."/>
            <person name="Woyke T."/>
            <person name="Wu D."/>
            <person name="Gronow S."/>
            <person name="Wellnitz S."/>
            <person name="Brambilla E."/>
            <person name="Klenk H.-P."/>
            <person name="Eisen J.A."/>
        </authorList>
    </citation>
    <scope>NUCLEOTIDE SEQUENCE [LARGE SCALE GENOMIC DNA]</scope>
    <source>
        <strain evidence="3">DSM 12168 / CIP 105900 / DD5/3</strain>
    </source>
</reference>
<feature type="binding site" evidence="1">
    <location>
        <position position="81"/>
    </location>
    <ligand>
        <name>a divalent metal cation</name>
        <dbReference type="ChEBI" id="CHEBI:60240"/>
        <label>1</label>
    </ligand>
</feature>
<evidence type="ECO:0000313" key="2">
    <source>
        <dbReference type="EMBL" id="AEE16526.1"/>
    </source>
</evidence>
<keyword evidence="1" id="KW-0479">Metal-binding</keyword>
<dbReference type="EMBL" id="CP002696">
    <property type="protein sequence ID" value="AEE16526.1"/>
    <property type="molecule type" value="Genomic_DNA"/>
</dbReference>
<sequence length="251" mass="28033">MQYTDAHIHIADIAFWQPVEGSPVCSCAHAPDEFALVEDAARSYRGCVVPAYGVHPQNPDGAYLPFLERLLQEDRISAVGEAGFDLYAPEFAVRLDAQREVFSAQLELAIRYEKPLVIHCRRALGLLFREAPLLAKLPAVVFHSFAGSPVEAQGFLKRRVNAYFSFGKPILNGNKRAVKCVCELPENRLLAETDAPYQTLKGERETLPRDIVRVYEEFARLRNVPAADAAETIALNFHRVFGSPDSLRIPL</sequence>
<dbReference type="eggNOG" id="COG0084">
    <property type="taxonomic scope" value="Bacteria"/>
</dbReference>
<dbReference type="RefSeq" id="WP_013758234.1">
    <property type="nucleotide sequence ID" value="NC_015500.1"/>
</dbReference>
<gene>
    <name evidence="2" type="ordered locus">Trebr_1094</name>
</gene>
<dbReference type="CDD" id="cd01310">
    <property type="entry name" value="TatD_DNAse"/>
    <property type="match status" value="1"/>
</dbReference>
<feature type="binding site" evidence="1">
    <location>
        <position position="9"/>
    </location>
    <ligand>
        <name>a divalent metal cation</name>
        <dbReference type="ChEBI" id="CHEBI:60240"/>
        <label>1</label>
    </ligand>
</feature>
<feature type="binding site" evidence="1">
    <location>
        <position position="7"/>
    </location>
    <ligand>
        <name>a divalent metal cation</name>
        <dbReference type="ChEBI" id="CHEBI:60240"/>
        <label>1</label>
    </ligand>
</feature>
<proteinExistence type="predicted"/>